<evidence type="ECO:0000256" key="6">
    <source>
        <dbReference type="PROSITE-ProRule" id="PRU00283"/>
    </source>
</evidence>
<dbReference type="GO" id="GO:0005737">
    <property type="term" value="C:cytoplasm"/>
    <property type="evidence" value="ECO:0007669"/>
    <property type="project" value="UniProtKB-SubCell"/>
</dbReference>
<evidence type="ECO:0000256" key="4">
    <source>
        <dbReference type="ARBA" id="ARBA00022840"/>
    </source>
</evidence>
<keyword evidence="2" id="KW-0963">Cytoplasm</keyword>
<feature type="compositionally biased region" description="Basic and acidic residues" evidence="8">
    <location>
        <begin position="1066"/>
        <end position="1076"/>
    </location>
</feature>
<comment type="subcellular location">
    <subcellularLocation>
        <location evidence="1">Cytoplasm</location>
    </subcellularLocation>
</comment>
<feature type="coiled-coil region" evidence="7">
    <location>
        <begin position="439"/>
        <end position="964"/>
    </location>
</feature>
<feature type="coiled-coil region" evidence="7">
    <location>
        <begin position="362"/>
        <end position="396"/>
    </location>
</feature>
<evidence type="ECO:0000256" key="1">
    <source>
        <dbReference type="ARBA" id="ARBA00004496"/>
    </source>
</evidence>
<keyword evidence="4 6" id="KW-0067">ATP-binding</keyword>
<dbReference type="InterPro" id="IPR001752">
    <property type="entry name" value="Kinesin_motor_dom"/>
</dbReference>
<accession>A0A9P7BEH5</accession>
<dbReference type="InterPro" id="IPR027417">
    <property type="entry name" value="P-loop_NTPase"/>
</dbReference>
<dbReference type="GO" id="GO:0003777">
    <property type="term" value="F:microtubule motor activity"/>
    <property type="evidence" value="ECO:0007669"/>
    <property type="project" value="InterPro"/>
</dbReference>
<evidence type="ECO:0000256" key="2">
    <source>
        <dbReference type="ARBA" id="ARBA00022490"/>
    </source>
</evidence>
<dbReference type="AlphaFoldDB" id="A0A9P7BEH5"/>
<evidence type="ECO:0000259" key="9">
    <source>
        <dbReference type="PROSITE" id="PS50067"/>
    </source>
</evidence>
<feature type="compositionally biased region" description="Basic residues" evidence="8">
    <location>
        <begin position="1105"/>
        <end position="1123"/>
    </location>
</feature>
<evidence type="ECO:0000256" key="8">
    <source>
        <dbReference type="SAM" id="MobiDB-lite"/>
    </source>
</evidence>
<gene>
    <name evidence="10" type="ORF">C6P40_005222</name>
</gene>
<evidence type="ECO:0000313" key="10">
    <source>
        <dbReference type="EMBL" id="KAG0689327.1"/>
    </source>
</evidence>
<dbReference type="GO" id="GO:0007018">
    <property type="term" value="P:microtubule-based movement"/>
    <property type="evidence" value="ECO:0007669"/>
    <property type="project" value="InterPro"/>
</dbReference>
<evidence type="ECO:0000256" key="3">
    <source>
        <dbReference type="ARBA" id="ARBA00022741"/>
    </source>
</evidence>
<feature type="region of interest" description="Disordered" evidence="8">
    <location>
        <begin position="1029"/>
        <end position="1049"/>
    </location>
</feature>
<organism evidence="10 11">
    <name type="scientific">Pichia californica</name>
    <dbReference type="NCBI Taxonomy" id="460514"/>
    <lineage>
        <taxon>Eukaryota</taxon>
        <taxon>Fungi</taxon>
        <taxon>Dikarya</taxon>
        <taxon>Ascomycota</taxon>
        <taxon>Saccharomycotina</taxon>
        <taxon>Pichiomycetes</taxon>
        <taxon>Pichiales</taxon>
        <taxon>Pichiaceae</taxon>
        <taxon>Pichia</taxon>
    </lineage>
</organism>
<dbReference type="PANTHER" id="PTHR47969">
    <property type="entry name" value="CHROMOSOME-ASSOCIATED KINESIN KIF4A-RELATED"/>
    <property type="match status" value="1"/>
</dbReference>
<feature type="domain" description="Kinesin motor" evidence="9">
    <location>
        <begin position="1"/>
        <end position="340"/>
    </location>
</feature>
<reference evidence="10" key="1">
    <citation type="submission" date="2020-11" db="EMBL/GenBank/DDBJ databases">
        <title>Kefir isolates.</title>
        <authorList>
            <person name="Marcisauskas S."/>
            <person name="Kim Y."/>
            <person name="Blasche S."/>
        </authorList>
    </citation>
    <scope>NUCLEOTIDE SEQUENCE</scope>
    <source>
        <strain evidence="10">Olga-1</strain>
    </source>
</reference>
<dbReference type="SUPFAM" id="SSF52540">
    <property type="entry name" value="P-loop containing nucleoside triphosphate hydrolases"/>
    <property type="match status" value="1"/>
</dbReference>
<dbReference type="GO" id="GO:0005524">
    <property type="term" value="F:ATP binding"/>
    <property type="evidence" value="ECO:0007669"/>
    <property type="project" value="UniProtKB-UniRule"/>
</dbReference>
<dbReference type="Proteomes" id="UP000697127">
    <property type="component" value="Unassembled WGS sequence"/>
</dbReference>
<proteinExistence type="inferred from homology"/>
<comment type="caution">
    <text evidence="10">The sequence shown here is derived from an EMBL/GenBank/DDBJ whole genome shotgun (WGS) entry which is preliminary data.</text>
</comment>
<dbReference type="Pfam" id="PF00225">
    <property type="entry name" value="Kinesin"/>
    <property type="match status" value="1"/>
</dbReference>
<dbReference type="EMBL" id="PUHW01000087">
    <property type="protein sequence ID" value="KAG0689327.1"/>
    <property type="molecule type" value="Genomic_DNA"/>
</dbReference>
<evidence type="ECO:0000256" key="7">
    <source>
        <dbReference type="SAM" id="Coils"/>
    </source>
</evidence>
<name>A0A9P7BEH5_9ASCO</name>
<dbReference type="PROSITE" id="PS50067">
    <property type="entry name" value="KINESIN_MOTOR_2"/>
    <property type="match status" value="1"/>
</dbReference>
<dbReference type="PRINTS" id="PR00380">
    <property type="entry name" value="KINESINHEAVY"/>
</dbReference>
<keyword evidence="3 6" id="KW-0547">Nucleotide-binding</keyword>
<feature type="region of interest" description="Disordered" evidence="8">
    <location>
        <begin position="1066"/>
        <end position="1135"/>
    </location>
</feature>
<dbReference type="InterPro" id="IPR036961">
    <property type="entry name" value="Kinesin_motor_dom_sf"/>
</dbReference>
<sequence length="1135" mass="130958">MEVHLVLKENPESRPDPVFLKSNNENKIVFPKFQTQFDFKSVNYFENDVFSTVALPLIDDKFFKGEDSLLLTLGPTNSGKSHILFKSNNSIVDQSLKHIFNNIDPLSSNVSQIRKYYPNIIDSRSPDTSCDSSMTSSLHLSVSIFELYNDNIIDLLNQNNKSISRENSIIVTDPIDSKLIPRNISKCLVNSYESIHDVVFNALQKRKTFPTFTNSDSSRSHCFIFLNLHKIYADVIQTTRFSIVDLAGLERTKSAKTSGLSLREASYTNASLTELGRCLELISMKQFHKTCLRTNKLTRLVLNDYVKCNHPVCILVTLDPFGEEGLILQTLRYIDPIKYQHLQRKSLLNIRKKSKTIDEREQKGLINEIDRLRQNQKILKSKVNNLEESVVENENNIRSELYKQHERNIYQLTIDHKEEINKMSQNFIYQTDQKLQDQSDSFKLKLDEAQKLINEKQTELDLTNKQLLEKKTELETLYSEYSQLKTILEENSNTVDDLNLKIEEFNNANENLKIEIDTLTLKIVDLEASHKEELDNLNLIKAKIIDDLQKDLDTSNETMNSLKNDLKLLNEQLGSKNEQNENLLKEQSDLQNNLSMLTLNLENKDNEILKINSENFDKMKKLSELLSSKELLIESLNVEIHNLKTEIFSKSELYEKLQSEKSFEILNLQNEIDNLKSSISSIEIDKQNVVDKLTDSNNTFKSTIEFLEQMLQAKDQDITQLENDKHLELENYKSSIDQKNAEIKNISREIQSLNAMLNSERSNFQNEIENKTIEFTKILEENKNKMRQANCDFEEAKKDFQKKLDKNNTLLEEETQKNNNLKVELEMASENVNKNFTKALEKANSLAESIKDIQQKLDHKNKELESMVSSKKNTEEELAKLQLLCSDLKSELSDKEKVYEKYVALKSKNSEYSTYVKKLQTEKEKAIQDLKDKDVEVENLEKQVEKLKNRLALTEEKNLAESKRQSSAEIDNAISSFSEGKINKTSRDSLNILDTDPLDDIGLPSIMSSPIKANSFLIHSDSLDKENTISFGSQSQKKKNKNKNKKFNKQELLLQQRQLHEKKMALSERTKTDKNKYKALANSKPTDLNKRLSLPSTSKIADKIGKKRKTLSPMKPLKKKIRKSIGGDDSLDLLE</sequence>
<dbReference type="GO" id="GO:0008017">
    <property type="term" value="F:microtubule binding"/>
    <property type="evidence" value="ECO:0007669"/>
    <property type="project" value="InterPro"/>
</dbReference>
<dbReference type="GO" id="GO:0005875">
    <property type="term" value="C:microtubule associated complex"/>
    <property type="evidence" value="ECO:0007669"/>
    <property type="project" value="TreeGrafter"/>
</dbReference>
<dbReference type="GO" id="GO:0051231">
    <property type="term" value="P:spindle elongation"/>
    <property type="evidence" value="ECO:0007669"/>
    <property type="project" value="TreeGrafter"/>
</dbReference>
<dbReference type="GO" id="GO:0007052">
    <property type="term" value="P:mitotic spindle organization"/>
    <property type="evidence" value="ECO:0007669"/>
    <property type="project" value="TreeGrafter"/>
</dbReference>
<keyword evidence="11" id="KW-1185">Reference proteome</keyword>
<evidence type="ECO:0000256" key="5">
    <source>
        <dbReference type="ARBA" id="ARBA00023054"/>
    </source>
</evidence>
<dbReference type="Gene3D" id="3.40.850.10">
    <property type="entry name" value="Kinesin motor domain"/>
    <property type="match status" value="1"/>
</dbReference>
<evidence type="ECO:0000313" key="11">
    <source>
        <dbReference type="Proteomes" id="UP000697127"/>
    </source>
</evidence>
<protein>
    <recommendedName>
        <fullName evidence="9">Kinesin motor domain-containing protein</fullName>
    </recommendedName>
</protein>
<feature type="compositionally biased region" description="Basic residues" evidence="8">
    <location>
        <begin position="1036"/>
        <end position="1047"/>
    </location>
</feature>
<keyword evidence="5 7" id="KW-0175">Coiled coil</keyword>
<comment type="similarity">
    <text evidence="6">Belongs to the TRAFAC class myosin-kinesin ATPase superfamily. Kinesin family.</text>
</comment>
<dbReference type="PANTHER" id="PTHR47969:SF15">
    <property type="entry name" value="CHROMOSOME-ASSOCIATED KINESIN KIF4A-RELATED"/>
    <property type="match status" value="1"/>
</dbReference>
<dbReference type="SMART" id="SM00129">
    <property type="entry name" value="KISc"/>
    <property type="match status" value="1"/>
</dbReference>
<dbReference type="InterPro" id="IPR027640">
    <property type="entry name" value="Kinesin-like_fam"/>
</dbReference>
<feature type="binding site" evidence="6">
    <location>
        <begin position="74"/>
        <end position="81"/>
    </location>
    <ligand>
        <name>ATP</name>
        <dbReference type="ChEBI" id="CHEBI:30616"/>
    </ligand>
</feature>
<keyword evidence="6" id="KW-0505">Motor protein</keyword>